<proteinExistence type="predicted"/>
<sequence>MPQVKCQIKNYCVSVRAFFRQQARKCVFENHKRKASKKCASEQRKCRAPVSPAWRNEEGGIFS</sequence>
<accession>A0A1G2CGS2</accession>
<dbReference type="EMBL" id="MHLA01000013">
    <property type="protein sequence ID" value="OGY99850.1"/>
    <property type="molecule type" value="Genomic_DNA"/>
</dbReference>
<dbReference type="AlphaFoldDB" id="A0A1G2CGS2"/>
<organism evidence="1 2">
    <name type="scientific">Candidatus Liptonbacteria bacterium RIFCSPLOWO2_01_FULL_52_25</name>
    <dbReference type="NCBI Taxonomy" id="1798650"/>
    <lineage>
        <taxon>Bacteria</taxon>
        <taxon>Candidatus Liptoniibacteriota</taxon>
    </lineage>
</organism>
<comment type="caution">
    <text evidence="1">The sequence shown here is derived from an EMBL/GenBank/DDBJ whole genome shotgun (WGS) entry which is preliminary data.</text>
</comment>
<evidence type="ECO:0000313" key="1">
    <source>
        <dbReference type="EMBL" id="OGY99850.1"/>
    </source>
</evidence>
<gene>
    <name evidence="1" type="ORF">A2945_02550</name>
</gene>
<protein>
    <submittedName>
        <fullName evidence="1">Uncharacterized protein</fullName>
    </submittedName>
</protein>
<reference evidence="1 2" key="1">
    <citation type="journal article" date="2016" name="Nat. Commun.">
        <title>Thousands of microbial genomes shed light on interconnected biogeochemical processes in an aquifer system.</title>
        <authorList>
            <person name="Anantharaman K."/>
            <person name="Brown C.T."/>
            <person name="Hug L.A."/>
            <person name="Sharon I."/>
            <person name="Castelle C.J."/>
            <person name="Probst A.J."/>
            <person name="Thomas B.C."/>
            <person name="Singh A."/>
            <person name="Wilkins M.J."/>
            <person name="Karaoz U."/>
            <person name="Brodie E.L."/>
            <person name="Williams K.H."/>
            <person name="Hubbard S.S."/>
            <person name="Banfield J.F."/>
        </authorList>
    </citation>
    <scope>NUCLEOTIDE SEQUENCE [LARGE SCALE GENOMIC DNA]</scope>
</reference>
<name>A0A1G2CGS2_9BACT</name>
<dbReference type="Proteomes" id="UP000178880">
    <property type="component" value="Unassembled WGS sequence"/>
</dbReference>
<evidence type="ECO:0000313" key="2">
    <source>
        <dbReference type="Proteomes" id="UP000178880"/>
    </source>
</evidence>